<feature type="domain" description="SWIM-type" evidence="3">
    <location>
        <begin position="54"/>
        <end position="87"/>
    </location>
</feature>
<keyword evidence="1" id="KW-0863">Zinc-finger</keyword>
<evidence type="ECO:0000259" key="3">
    <source>
        <dbReference type="PROSITE" id="PS50966"/>
    </source>
</evidence>
<accession>A0ABQ2W0N6</accession>
<comment type="caution">
    <text evidence="4">The sequence shown here is derived from an EMBL/GenBank/DDBJ whole genome shotgun (WGS) entry which is preliminary data.</text>
</comment>
<organism evidence="4 5">
    <name type="scientific">Streptomyces gelaticus</name>
    <dbReference type="NCBI Taxonomy" id="285446"/>
    <lineage>
        <taxon>Bacteria</taxon>
        <taxon>Bacillati</taxon>
        <taxon>Actinomycetota</taxon>
        <taxon>Actinomycetes</taxon>
        <taxon>Kitasatosporales</taxon>
        <taxon>Streptomycetaceae</taxon>
        <taxon>Streptomyces</taxon>
    </lineage>
</organism>
<feature type="compositionally biased region" description="Basic and acidic residues" evidence="2">
    <location>
        <begin position="137"/>
        <end position="149"/>
    </location>
</feature>
<gene>
    <name evidence="4" type="ORF">GCM10015535_29930</name>
</gene>
<dbReference type="EMBL" id="BMTF01000008">
    <property type="protein sequence ID" value="GGV84641.1"/>
    <property type="molecule type" value="Genomic_DNA"/>
</dbReference>
<evidence type="ECO:0000256" key="1">
    <source>
        <dbReference type="PROSITE-ProRule" id="PRU00325"/>
    </source>
</evidence>
<dbReference type="Proteomes" id="UP000660675">
    <property type="component" value="Unassembled WGS sequence"/>
</dbReference>
<name>A0ABQ2W0N6_9ACTN</name>
<sequence>MARWTVEQVLALAPDDASRKAGSKLGSAGPWSGGGCDGSDAVWGLCKGSGSKPYRTVVDLTGPAYKCSCPSRKFPCKHALGLLLVWASDESALPPGEAPDWAGEWLTGRRERSAGKAEKTERPAADGTSAAGPADPEAARRRAERRAERITGGAQELEERLADLLRGGLAAADQPGYGLWEEAAARMVDAQAPGLAARVRELGAIAASGPGWPVRLLEECALLHLLDSAWLGIDRLPEPLAATVRTRVGLTAPAEGPPVRDHWLVLAQYDTPDGKIVARRIWLHGRETGRTALLLSFGAAGRSPALALPVGGTIDAEITPYPGAGQLRAELGRQFGVPSPAGTPPPGGTAATAIGAYGHALREDPWLDAWPVTLRDVIPVPSGDGWQLADAAGGAALPVAPAALSRPGLWRLVALSGGAPVTVFGACGHRGFDPFATWSAGVGDDAACGTVPLI</sequence>
<keyword evidence="1" id="KW-0479">Metal-binding</keyword>
<dbReference type="Pfam" id="PF04434">
    <property type="entry name" value="SWIM"/>
    <property type="match status" value="1"/>
</dbReference>
<reference evidence="5" key="1">
    <citation type="journal article" date="2019" name="Int. J. Syst. Evol. Microbiol.">
        <title>The Global Catalogue of Microorganisms (GCM) 10K type strain sequencing project: providing services to taxonomists for standard genome sequencing and annotation.</title>
        <authorList>
            <consortium name="The Broad Institute Genomics Platform"/>
            <consortium name="The Broad Institute Genome Sequencing Center for Infectious Disease"/>
            <person name="Wu L."/>
            <person name="Ma J."/>
        </authorList>
    </citation>
    <scope>NUCLEOTIDE SEQUENCE [LARGE SCALE GENOMIC DNA]</scope>
    <source>
        <strain evidence="5">JCM 4376</strain>
    </source>
</reference>
<dbReference type="PROSITE" id="PS50966">
    <property type="entry name" value="ZF_SWIM"/>
    <property type="match status" value="1"/>
</dbReference>
<proteinExistence type="predicted"/>
<evidence type="ECO:0000256" key="2">
    <source>
        <dbReference type="SAM" id="MobiDB-lite"/>
    </source>
</evidence>
<keyword evidence="5" id="KW-1185">Reference proteome</keyword>
<dbReference type="InterPro" id="IPR007527">
    <property type="entry name" value="Znf_SWIM"/>
</dbReference>
<evidence type="ECO:0000313" key="4">
    <source>
        <dbReference type="EMBL" id="GGV84641.1"/>
    </source>
</evidence>
<evidence type="ECO:0000313" key="5">
    <source>
        <dbReference type="Proteomes" id="UP000660675"/>
    </source>
</evidence>
<feature type="region of interest" description="Disordered" evidence="2">
    <location>
        <begin position="96"/>
        <end position="153"/>
    </location>
</feature>
<feature type="compositionally biased region" description="Basic and acidic residues" evidence="2">
    <location>
        <begin position="107"/>
        <end position="124"/>
    </location>
</feature>
<protein>
    <recommendedName>
        <fullName evidence="3">SWIM-type domain-containing protein</fullName>
    </recommendedName>
</protein>
<keyword evidence="1" id="KW-0862">Zinc</keyword>